<feature type="binding site" description="via carbamate group" evidence="9">
    <location>
        <position position="96"/>
    </location>
    <ligand>
        <name>Zn(2+)</name>
        <dbReference type="ChEBI" id="CHEBI:29105"/>
        <label>1</label>
    </ligand>
</feature>
<dbReference type="OrthoDB" id="9808095at2"/>
<feature type="binding site" description="via carbamate group" evidence="9">
    <location>
        <position position="96"/>
    </location>
    <ligand>
        <name>Zn(2+)</name>
        <dbReference type="ChEBI" id="CHEBI:29105"/>
        <label>2</label>
    </ligand>
</feature>
<dbReference type="GO" id="GO:0006207">
    <property type="term" value="P:'de novo' pyrimidine nucleobase biosynthetic process"/>
    <property type="evidence" value="ECO:0007669"/>
    <property type="project" value="TreeGrafter"/>
</dbReference>
<proteinExistence type="inferred from homology"/>
<keyword evidence="7 9" id="KW-0862">Zinc</keyword>
<gene>
    <name evidence="9" type="primary">pyrC</name>
    <name evidence="11" type="ORF">PYTT_0747</name>
</gene>
<dbReference type="InterPro" id="IPR004721">
    <property type="entry name" value="DHOdimr"/>
</dbReference>
<dbReference type="STRING" id="1679444.PYTT_0747"/>
<dbReference type="GO" id="GO:0005829">
    <property type="term" value="C:cytosol"/>
    <property type="evidence" value="ECO:0007669"/>
    <property type="project" value="TreeGrafter"/>
</dbReference>
<evidence type="ECO:0000256" key="6">
    <source>
        <dbReference type="ARBA" id="ARBA00022801"/>
    </source>
</evidence>
<evidence type="ECO:0000256" key="7">
    <source>
        <dbReference type="ARBA" id="ARBA00022833"/>
    </source>
</evidence>
<feature type="binding site" evidence="9">
    <location>
        <position position="255"/>
    </location>
    <ligand>
        <name>substrate</name>
    </ligand>
</feature>
<dbReference type="Gene3D" id="3.20.20.140">
    <property type="entry name" value="Metal-dependent hydrolases"/>
    <property type="match status" value="1"/>
</dbReference>
<comment type="cofactor">
    <cofactor evidence="9">
        <name>Zn(2+)</name>
        <dbReference type="ChEBI" id="CHEBI:29105"/>
    </cofactor>
    <text evidence="9">Binds 2 Zn(2+) ions per subunit.</text>
</comment>
<feature type="binding site" evidence="9">
    <location>
        <position position="133"/>
    </location>
    <ligand>
        <name>substrate</name>
    </ligand>
</feature>
<dbReference type="AlphaFoldDB" id="A0A1C7PAI0"/>
<keyword evidence="6 9" id="KW-0378">Hydrolase</keyword>
<feature type="binding site" evidence="9">
    <location>
        <position position="167"/>
    </location>
    <ligand>
        <name>Zn(2+)</name>
        <dbReference type="ChEBI" id="CHEBI:29105"/>
        <label>2</label>
    </ligand>
</feature>
<feature type="binding site" evidence="9">
    <location>
        <position position="40"/>
    </location>
    <ligand>
        <name>substrate</name>
    </ligand>
</feature>
<dbReference type="HAMAP" id="MF_00219">
    <property type="entry name" value="PyrC_classII"/>
    <property type="match status" value="1"/>
</dbReference>
<evidence type="ECO:0000256" key="3">
    <source>
        <dbReference type="ARBA" id="ARBA00005631"/>
    </source>
</evidence>
<feature type="binding site" evidence="9">
    <location>
        <position position="133"/>
    </location>
    <ligand>
        <name>Zn(2+)</name>
        <dbReference type="ChEBI" id="CHEBI:29105"/>
        <label>2</label>
    </ligand>
</feature>
<dbReference type="PANTHER" id="PTHR43137:SF1">
    <property type="entry name" value="DIHYDROOROTASE"/>
    <property type="match status" value="1"/>
</dbReference>
<dbReference type="InterPro" id="IPR006680">
    <property type="entry name" value="Amidohydro-rel"/>
</dbReference>
<dbReference type="EMBL" id="LT629973">
    <property type="protein sequence ID" value="SEH78820.1"/>
    <property type="molecule type" value="Genomic_DNA"/>
</dbReference>
<evidence type="ECO:0000256" key="5">
    <source>
        <dbReference type="ARBA" id="ARBA00022723"/>
    </source>
</evidence>
<comment type="catalytic activity">
    <reaction evidence="9">
        <text>(S)-dihydroorotate + H2O = N-carbamoyl-L-aspartate + H(+)</text>
        <dbReference type="Rhea" id="RHEA:24296"/>
        <dbReference type="ChEBI" id="CHEBI:15377"/>
        <dbReference type="ChEBI" id="CHEBI:15378"/>
        <dbReference type="ChEBI" id="CHEBI:30864"/>
        <dbReference type="ChEBI" id="CHEBI:32814"/>
        <dbReference type="EC" id="3.5.2.3"/>
    </reaction>
</comment>
<accession>A0A1C7PAI0</accession>
<keyword evidence="5 9" id="KW-0479">Metal-binding</keyword>
<comment type="similarity">
    <text evidence="3 9">Belongs to the metallo-dependent hydrolases superfamily. DHOase family. Class II DHOase subfamily.</text>
</comment>
<evidence type="ECO:0000256" key="4">
    <source>
        <dbReference type="ARBA" id="ARBA00012860"/>
    </source>
</evidence>
<reference evidence="12" key="1">
    <citation type="submission" date="2016-09" db="EMBL/GenBank/DDBJ databases">
        <authorList>
            <person name="Koehorst J."/>
        </authorList>
    </citation>
    <scope>NUCLEOTIDE SEQUENCE [LARGE SCALE GENOMIC DNA]</scope>
</reference>
<dbReference type="NCBIfam" id="TIGR00856">
    <property type="entry name" value="pyrC_dimer"/>
    <property type="match status" value="1"/>
</dbReference>
<evidence type="ECO:0000256" key="2">
    <source>
        <dbReference type="ARBA" id="ARBA00004880"/>
    </source>
</evidence>
<dbReference type="PROSITE" id="PS00483">
    <property type="entry name" value="DIHYDROOROTASE_2"/>
    <property type="match status" value="1"/>
</dbReference>
<evidence type="ECO:0000259" key="10">
    <source>
        <dbReference type="Pfam" id="PF04909"/>
    </source>
</evidence>
<dbReference type="Proteomes" id="UP000176204">
    <property type="component" value="Chromosome I"/>
</dbReference>
<evidence type="ECO:0000256" key="8">
    <source>
        <dbReference type="ARBA" id="ARBA00022975"/>
    </source>
</evidence>
<dbReference type="PANTHER" id="PTHR43137">
    <property type="entry name" value="DIHYDROOROTASE"/>
    <property type="match status" value="1"/>
</dbReference>
<comment type="caution">
    <text evidence="9">Lacks conserved residue(s) required for the propagation of feature annotation.</text>
</comment>
<protein>
    <recommendedName>
        <fullName evidence="4 9">Dihydroorotase</fullName>
        <shortName evidence="9">DHOase</shortName>
        <ecNumber evidence="4 9">3.5.2.3</ecNumber>
    </recommendedName>
</protein>
<dbReference type="RefSeq" id="WP_067776759.1">
    <property type="nucleotide sequence ID" value="NZ_LIGX01000032.1"/>
</dbReference>
<dbReference type="GO" id="GO:0008270">
    <property type="term" value="F:zinc ion binding"/>
    <property type="evidence" value="ECO:0007669"/>
    <property type="project" value="UniProtKB-UniRule"/>
</dbReference>
<evidence type="ECO:0000256" key="1">
    <source>
        <dbReference type="ARBA" id="ARBA00002368"/>
    </source>
</evidence>
<organism evidence="11 12">
    <name type="scientific">Akkermansia glycaniphila</name>
    <dbReference type="NCBI Taxonomy" id="1679444"/>
    <lineage>
        <taxon>Bacteria</taxon>
        <taxon>Pseudomonadati</taxon>
        <taxon>Verrucomicrobiota</taxon>
        <taxon>Verrucomicrobiia</taxon>
        <taxon>Verrucomicrobiales</taxon>
        <taxon>Akkermansiaceae</taxon>
        <taxon>Akkermansia</taxon>
    </lineage>
</organism>
<name>A0A1C7PAI0_9BACT</name>
<sequence>MQITLDTPLDMHLHLRDGEMARLVTPCSARTFAGAVIMPNLVPPVTDSAAMRDYAERILQAADGCDFRPYMTLFFKNQTRQELETALANPLFFGLKLYPAGATTNSEGGVKNLGETGTTLHLMEEMGIPLLIHGESHGFVMDREQDFLPVYRNLATRFPKLKISMEHITTAAALELLDAHENLHATVTLQHLLITLDDLAGGMLKPHLFCKPIAKRPADRDALLQAALSGHPKLMFGSDSAPHPIHKKECCGCAAGVFTAPFALAKLAETFATHQSLDNLQAFVSGNARRIYALTPPDKTVTLVDTPMTIPAAYRGYGQEIVPMDAGHTIGWSVA</sequence>
<dbReference type="InterPro" id="IPR032466">
    <property type="entry name" value="Metal_Hydrolase"/>
</dbReference>
<dbReference type="GO" id="GO:0044205">
    <property type="term" value="P:'de novo' UMP biosynthetic process"/>
    <property type="evidence" value="ECO:0007669"/>
    <property type="project" value="UniProtKB-UniRule"/>
</dbReference>
<comment type="subunit">
    <text evidence="9">Homodimer.</text>
</comment>
<feature type="domain" description="Amidohydrolase-related" evidence="10">
    <location>
        <begin position="60"/>
        <end position="293"/>
    </location>
</feature>
<dbReference type="PROSITE" id="PS00482">
    <property type="entry name" value="DIHYDROOROTASE_1"/>
    <property type="match status" value="1"/>
</dbReference>
<feature type="binding site" evidence="9">
    <location>
        <position position="239"/>
    </location>
    <ligand>
        <name>Zn(2+)</name>
        <dbReference type="ChEBI" id="CHEBI:29105"/>
        <label>1</label>
    </ligand>
</feature>
<feature type="binding site" evidence="9">
    <location>
        <position position="243"/>
    </location>
    <ligand>
        <name>substrate</name>
    </ligand>
</feature>
<dbReference type="UniPathway" id="UPA00070">
    <property type="reaction ID" value="UER00117"/>
</dbReference>
<dbReference type="Pfam" id="PF04909">
    <property type="entry name" value="Amidohydro_2"/>
    <property type="match status" value="1"/>
</dbReference>
<keyword evidence="8 9" id="KW-0665">Pyrimidine biosynthesis</keyword>
<dbReference type="InterPro" id="IPR002195">
    <property type="entry name" value="Dihydroorotase_CS"/>
</dbReference>
<dbReference type="SUPFAM" id="SSF51556">
    <property type="entry name" value="Metallo-dependent hydrolases"/>
    <property type="match status" value="1"/>
</dbReference>
<comment type="function">
    <text evidence="1 9">Catalyzes the reversible cyclization of carbamoyl aspartate to dihydroorotate.</text>
</comment>
<dbReference type="KEGG" id="agl:PYTT_0747"/>
<feature type="modified residue" description="N6-carboxylysine" evidence="9">
    <location>
        <position position="96"/>
    </location>
</feature>
<evidence type="ECO:0000313" key="12">
    <source>
        <dbReference type="Proteomes" id="UP000176204"/>
    </source>
</evidence>
<dbReference type="PATRIC" id="fig|1679444.3.peg.942"/>
<keyword evidence="12" id="KW-1185">Reference proteome</keyword>
<feature type="binding site" evidence="9">
    <location>
        <position position="14"/>
    </location>
    <ligand>
        <name>Zn(2+)</name>
        <dbReference type="ChEBI" id="CHEBI:29105"/>
        <label>1</label>
    </ligand>
</feature>
<dbReference type="GO" id="GO:0004151">
    <property type="term" value="F:dihydroorotase activity"/>
    <property type="evidence" value="ECO:0007669"/>
    <property type="project" value="UniProtKB-UniRule"/>
</dbReference>
<feature type="binding site" evidence="9">
    <location>
        <begin position="14"/>
        <end position="16"/>
    </location>
    <ligand>
        <name>substrate</name>
    </ligand>
</feature>
<feature type="active site" evidence="9">
    <location>
        <position position="239"/>
    </location>
</feature>
<evidence type="ECO:0000256" key="9">
    <source>
        <dbReference type="HAMAP-Rule" id="MF_00219"/>
    </source>
</evidence>
<comment type="pathway">
    <text evidence="2 9">Pyrimidine metabolism; UMP biosynthesis via de novo pathway; (S)-dihydroorotate from bicarbonate: step 3/3.</text>
</comment>
<evidence type="ECO:0000313" key="11">
    <source>
        <dbReference type="EMBL" id="SEH78820.1"/>
    </source>
</evidence>
<dbReference type="EC" id="3.5.2.3" evidence="4 9"/>
<dbReference type="PIRSF" id="PIRSF001237">
    <property type="entry name" value="DHOdimr"/>
    <property type="match status" value="1"/>
</dbReference>
<feature type="binding site" evidence="9">
    <location>
        <position position="12"/>
    </location>
    <ligand>
        <name>Zn(2+)</name>
        <dbReference type="ChEBI" id="CHEBI:29105"/>
        <label>1</label>
    </ligand>
</feature>